<dbReference type="PRINTS" id="PR00237">
    <property type="entry name" value="GPCRRHODOPSN"/>
</dbReference>
<evidence type="ECO:0000256" key="6">
    <source>
        <dbReference type="ARBA" id="ARBA00023040"/>
    </source>
</evidence>
<dbReference type="PANTHER" id="PTHR24247:SF191">
    <property type="entry name" value="MUSCARINIC ACETYLCHOLINE RECEPTOR, B-TYPE, ISOFORM A"/>
    <property type="match status" value="1"/>
</dbReference>
<dbReference type="GO" id="GO:0045202">
    <property type="term" value="C:synapse"/>
    <property type="evidence" value="ECO:0007669"/>
    <property type="project" value="TreeGrafter"/>
</dbReference>
<keyword evidence="4 10" id="KW-0812">Transmembrane</keyword>
<protein>
    <submittedName>
        <fullName evidence="12">CHRM3</fullName>
    </submittedName>
</protein>
<evidence type="ECO:0000313" key="13">
    <source>
        <dbReference type="Proteomes" id="UP000675881"/>
    </source>
</evidence>
<reference evidence="12" key="1">
    <citation type="submission" date="2021-02" db="EMBL/GenBank/DDBJ databases">
        <authorList>
            <person name="Bekaert M."/>
        </authorList>
    </citation>
    <scope>NUCLEOTIDE SEQUENCE</scope>
    <source>
        <strain evidence="12">IoA-00</strain>
    </source>
</reference>
<dbReference type="GO" id="GO:0007197">
    <property type="term" value="P:adenylate cyclase-inhibiting G protein-coupled acetylcholine receptor signaling pathway"/>
    <property type="evidence" value="ECO:0007669"/>
    <property type="project" value="TreeGrafter"/>
</dbReference>
<evidence type="ECO:0000256" key="10">
    <source>
        <dbReference type="RuleBase" id="RU000688"/>
    </source>
</evidence>
<evidence type="ECO:0000256" key="5">
    <source>
        <dbReference type="ARBA" id="ARBA00022989"/>
    </source>
</evidence>
<evidence type="ECO:0000256" key="3">
    <source>
        <dbReference type="ARBA" id="ARBA00022475"/>
    </source>
</evidence>
<keyword evidence="9 10" id="KW-0807">Transducer</keyword>
<dbReference type="GO" id="GO:0007187">
    <property type="term" value="P:G protein-coupled receptor signaling pathway, coupled to cyclic nucleotide second messenger"/>
    <property type="evidence" value="ECO:0007669"/>
    <property type="project" value="TreeGrafter"/>
</dbReference>
<dbReference type="SUPFAM" id="SSF81321">
    <property type="entry name" value="Family A G protein-coupled receptor-like"/>
    <property type="match status" value="1"/>
</dbReference>
<keyword evidence="13" id="KW-1185">Reference proteome</keyword>
<sequence length="164" mass="18964">MEKYHNNISLAIKSALKFNKQECINNNDKDLDMSCGNFLVLIAFGVKQKLRESKNFFIVSLAFTDLLIGMISLPLFSVYILVGFWPPQLGPILCDLWLSIDHTVCLVSQLTVLSITIDRFCSVRFPAHYQIIKDRNKNYFNNNWYLGHFSVDILHTHIWLGTLH</sequence>
<dbReference type="GO" id="GO:0030425">
    <property type="term" value="C:dendrite"/>
    <property type="evidence" value="ECO:0007669"/>
    <property type="project" value="TreeGrafter"/>
</dbReference>
<dbReference type="PROSITE" id="PS50262">
    <property type="entry name" value="G_PROTEIN_RECEP_F1_2"/>
    <property type="match status" value="1"/>
</dbReference>
<keyword evidence="5" id="KW-1133">Transmembrane helix</keyword>
<dbReference type="Gene3D" id="1.20.1070.10">
    <property type="entry name" value="Rhodopsin 7-helix transmembrane proteins"/>
    <property type="match status" value="1"/>
</dbReference>
<comment type="subcellular location">
    <subcellularLocation>
        <location evidence="1">Cell membrane</location>
        <topology evidence="1">Multi-pass membrane protein</topology>
    </subcellularLocation>
</comment>
<dbReference type="AlphaFoldDB" id="A0A7R8CIM2"/>
<dbReference type="PROSITE" id="PS00237">
    <property type="entry name" value="G_PROTEIN_RECEP_F1_1"/>
    <property type="match status" value="1"/>
</dbReference>
<proteinExistence type="inferred from homology"/>
<evidence type="ECO:0000256" key="4">
    <source>
        <dbReference type="ARBA" id="ARBA00022692"/>
    </source>
</evidence>
<keyword evidence="6 10" id="KW-0297">G-protein coupled receptor</keyword>
<evidence type="ECO:0000256" key="7">
    <source>
        <dbReference type="ARBA" id="ARBA00023136"/>
    </source>
</evidence>
<dbReference type="Pfam" id="PF00001">
    <property type="entry name" value="7tm_1"/>
    <property type="match status" value="1"/>
</dbReference>
<dbReference type="InterPro" id="IPR017452">
    <property type="entry name" value="GPCR_Rhodpsn_7TM"/>
</dbReference>
<evidence type="ECO:0000256" key="1">
    <source>
        <dbReference type="ARBA" id="ARBA00004651"/>
    </source>
</evidence>
<dbReference type="GO" id="GO:0016907">
    <property type="term" value="F:G protein-coupled acetylcholine receptor activity"/>
    <property type="evidence" value="ECO:0007669"/>
    <property type="project" value="TreeGrafter"/>
</dbReference>
<comment type="similarity">
    <text evidence="2 10">Belongs to the G-protein coupled receptor 1 family.</text>
</comment>
<accession>A0A7R8CIM2</accession>
<dbReference type="InterPro" id="IPR000276">
    <property type="entry name" value="GPCR_Rhodpsn"/>
</dbReference>
<gene>
    <name evidence="12" type="ORF">LSAA_4101</name>
</gene>
<dbReference type="Proteomes" id="UP000675881">
    <property type="component" value="Chromosome 13"/>
</dbReference>
<dbReference type="OrthoDB" id="10071887at2759"/>
<name>A0A7R8CIM2_LEPSM</name>
<evidence type="ECO:0000256" key="2">
    <source>
        <dbReference type="ARBA" id="ARBA00010663"/>
    </source>
</evidence>
<keyword evidence="3" id="KW-1003">Cell membrane</keyword>
<keyword evidence="8 10" id="KW-0675">Receptor</keyword>
<dbReference type="PANTHER" id="PTHR24247">
    <property type="entry name" value="5-HYDROXYTRYPTAMINE RECEPTOR"/>
    <property type="match status" value="1"/>
</dbReference>
<evidence type="ECO:0000256" key="9">
    <source>
        <dbReference type="ARBA" id="ARBA00023224"/>
    </source>
</evidence>
<evidence type="ECO:0000313" key="12">
    <source>
        <dbReference type="EMBL" id="CAF2833797.1"/>
    </source>
</evidence>
<dbReference type="GO" id="GO:0004993">
    <property type="term" value="F:G protein-coupled serotonin receptor activity"/>
    <property type="evidence" value="ECO:0007669"/>
    <property type="project" value="TreeGrafter"/>
</dbReference>
<evidence type="ECO:0000256" key="8">
    <source>
        <dbReference type="ARBA" id="ARBA00023170"/>
    </source>
</evidence>
<keyword evidence="7" id="KW-0472">Membrane</keyword>
<evidence type="ECO:0000259" key="11">
    <source>
        <dbReference type="PROSITE" id="PS50262"/>
    </source>
</evidence>
<dbReference type="EMBL" id="HG994592">
    <property type="protein sequence ID" value="CAF2833797.1"/>
    <property type="molecule type" value="Genomic_DNA"/>
</dbReference>
<organism evidence="12 13">
    <name type="scientific">Lepeophtheirus salmonis</name>
    <name type="common">Salmon louse</name>
    <name type="synonym">Caligus salmonis</name>
    <dbReference type="NCBI Taxonomy" id="72036"/>
    <lineage>
        <taxon>Eukaryota</taxon>
        <taxon>Metazoa</taxon>
        <taxon>Ecdysozoa</taxon>
        <taxon>Arthropoda</taxon>
        <taxon>Crustacea</taxon>
        <taxon>Multicrustacea</taxon>
        <taxon>Hexanauplia</taxon>
        <taxon>Copepoda</taxon>
        <taxon>Siphonostomatoida</taxon>
        <taxon>Caligidae</taxon>
        <taxon>Lepeophtheirus</taxon>
    </lineage>
</organism>
<dbReference type="GO" id="GO:0005886">
    <property type="term" value="C:plasma membrane"/>
    <property type="evidence" value="ECO:0007669"/>
    <property type="project" value="UniProtKB-SubCell"/>
</dbReference>
<feature type="domain" description="G-protein coupled receptors family 1 profile" evidence="11">
    <location>
        <begin position="36"/>
        <end position="164"/>
    </location>
</feature>